<keyword evidence="3" id="KW-1185">Reference proteome</keyword>
<organism evidence="2 3">
    <name type="scientific">Carpinus fangiana</name>
    <dbReference type="NCBI Taxonomy" id="176857"/>
    <lineage>
        <taxon>Eukaryota</taxon>
        <taxon>Viridiplantae</taxon>
        <taxon>Streptophyta</taxon>
        <taxon>Embryophyta</taxon>
        <taxon>Tracheophyta</taxon>
        <taxon>Spermatophyta</taxon>
        <taxon>Magnoliopsida</taxon>
        <taxon>eudicotyledons</taxon>
        <taxon>Gunneridae</taxon>
        <taxon>Pentapetalae</taxon>
        <taxon>rosids</taxon>
        <taxon>fabids</taxon>
        <taxon>Fagales</taxon>
        <taxon>Betulaceae</taxon>
        <taxon>Carpinus</taxon>
    </lineage>
</organism>
<dbReference type="PANTHER" id="PTHR24128">
    <property type="entry name" value="HOMEOBOX PROTEIN WARIAI"/>
    <property type="match status" value="1"/>
</dbReference>
<dbReference type="PANTHER" id="PTHR24128:SF91">
    <property type="entry name" value="PGG DOMAIN-CONTAINING PROTEIN"/>
    <property type="match status" value="1"/>
</dbReference>
<accession>A0A5N6R8M2</accession>
<sequence length="328" mass="35467">MSVTATVQTPLLLDAIDGAVDYKGSPVLRSNSGGWSSASLIIGVEVGERFAYDGICSNLITYLTGPLGQSTATAAQNVNAWDGTASLLALLGAFVADSFLGRYRTIVVASLIYILLGDTDPCVFQGFVLKLEPCLSAKDESQGLGLLTLSSMFPYLSSSDCQDTTMRGQTEFVRELLKLIKPDLATRLDKGGFSAIHMASANGFVETVRELLTFSRELASLKSRDGRTSLHCAAATGRVQVLRELVGFFRDCIGEVTLRGETALHIAVKYNKFEAFVAMFDIVKQLNMQDILIAGDEDGNTVLHLAIARKQSQVNYAIFHSYSTPCCF</sequence>
<dbReference type="OrthoDB" id="8904098at2759"/>
<dbReference type="Gene3D" id="1.25.40.20">
    <property type="entry name" value="Ankyrin repeat-containing domain"/>
    <property type="match status" value="2"/>
</dbReference>
<keyword evidence="1" id="KW-0040">ANK repeat</keyword>
<dbReference type="InterPro" id="IPR036259">
    <property type="entry name" value="MFS_trans_sf"/>
</dbReference>
<dbReference type="SMART" id="SM00248">
    <property type="entry name" value="ANK"/>
    <property type="match status" value="4"/>
</dbReference>
<dbReference type="Gene3D" id="1.20.1250.20">
    <property type="entry name" value="MFS general substrate transporter like domains"/>
    <property type="match status" value="1"/>
</dbReference>
<dbReference type="InterPro" id="IPR002110">
    <property type="entry name" value="Ankyrin_rpt"/>
</dbReference>
<dbReference type="SUPFAM" id="SSF48403">
    <property type="entry name" value="Ankyrin repeat"/>
    <property type="match status" value="1"/>
</dbReference>
<evidence type="ECO:0000313" key="2">
    <source>
        <dbReference type="EMBL" id="KAE8056168.1"/>
    </source>
</evidence>
<dbReference type="Pfam" id="PF12796">
    <property type="entry name" value="Ank_2"/>
    <property type="match status" value="1"/>
</dbReference>
<name>A0A5N6R8M2_9ROSI</name>
<dbReference type="Proteomes" id="UP000327013">
    <property type="component" value="Chromosome 5"/>
</dbReference>
<gene>
    <name evidence="2" type="ORF">FH972_012961</name>
</gene>
<evidence type="ECO:0000313" key="3">
    <source>
        <dbReference type="Proteomes" id="UP000327013"/>
    </source>
</evidence>
<dbReference type="AlphaFoldDB" id="A0A5N6R8M2"/>
<feature type="repeat" description="ANK" evidence="1">
    <location>
        <begin position="225"/>
        <end position="246"/>
    </location>
</feature>
<dbReference type="EMBL" id="CM017325">
    <property type="protein sequence ID" value="KAE8056168.1"/>
    <property type="molecule type" value="Genomic_DNA"/>
</dbReference>
<dbReference type="InterPro" id="IPR036770">
    <property type="entry name" value="Ankyrin_rpt-contain_sf"/>
</dbReference>
<dbReference type="PROSITE" id="PS50088">
    <property type="entry name" value="ANK_REPEAT"/>
    <property type="match status" value="1"/>
</dbReference>
<protein>
    <submittedName>
        <fullName evidence="2">Uncharacterized protein</fullName>
    </submittedName>
</protein>
<reference evidence="2 3" key="1">
    <citation type="submission" date="2019-06" db="EMBL/GenBank/DDBJ databases">
        <title>A chromosomal-level reference genome of Carpinus fangiana (Coryloideae, Betulaceae).</title>
        <authorList>
            <person name="Yang X."/>
            <person name="Wang Z."/>
            <person name="Zhang L."/>
            <person name="Hao G."/>
            <person name="Liu J."/>
            <person name="Yang Y."/>
        </authorList>
    </citation>
    <scope>NUCLEOTIDE SEQUENCE [LARGE SCALE GENOMIC DNA]</scope>
    <source>
        <strain evidence="2">Cfa_2016G</strain>
        <tissue evidence="2">Leaf</tissue>
    </source>
</reference>
<evidence type="ECO:0000256" key="1">
    <source>
        <dbReference type="PROSITE-ProRule" id="PRU00023"/>
    </source>
</evidence>
<dbReference type="PROSITE" id="PS50297">
    <property type="entry name" value="ANK_REP_REGION"/>
    <property type="match status" value="1"/>
</dbReference>
<proteinExistence type="predicted"/>